<dbReference type="CDD" id="cd00093">
    <property type="entry name" value="HTH_XRE"/>
    <property type="match status" value="1"/>
</dbReference>
<name>D6Z7E6_SEGRD</name>
<dbReference type="STRING" id="640132.Srot_1412"/>
<dbReference type="AlphaFoldDB" id="D6Z7E6"/>
<evidence type="ECO:0000313" key="1">
    <source>
        <dbReference type="EMBL" id="ADG97876.1"/>
    </source>
</evidence>
<dbReference type="GO" id="GO:0003677">
    <property type="term" value="F:DNA binding"/>
    <property type="evidence" value="ECO:0007669"/>
    <property type="project" value="UniProtKB-KW"/>
</dbReference>
<accession>D6Z7E6</accession>
<dbReference type="InterPro" id="IPR001387">
    <property type="entry name" value="Cro/C1-type_HTH"/>
</dbReference>
<dbReference type="KEGG" id="srt:Srot_1412"/>
<protein>
    <submittedName>
        <fullName evidence="1">Xre family DNA-binding protein</fullName>
    </submittedName>
</protein>
<sequence length="246" mass="26925">MNTDRVDEEEFPTLAEVVGLNARRIRLQAGATLAQVAHFAKITGLKWTSGKVGDLESGRVPPNLTTLIPLAIALQYASNAPVTVADLVGSDKFVQVNERIILNSEALAKLIGNGSESYRVEVEDHAAGESVKAQLAQWEAEITEEIAKEKAGYPRLLWEVPHGLIARVYLQSGETEKKLAKELGVTEMKLRYESALLWGKSFTAERDARAGEDANAQRRGIVSRALKKQLKASIERHPADTGQEEA</sequence>
<gene>
    <name evidence="1" type="ordered locus">Srot_1412</name>
</gene>
<dbReference type="InterPro" id="IPR010982">
    <property type="entry name" value="Lambda_DNA-bd_dom_sf"/>
</dbReference>
<dbReference type="HOGENOM" id="CLU_1137345_0_0_11"/>
<organism evidence="1 2">
    <name type="scientific">Segniliparus rotundus (strain ATCC BAA-972 / CDC 1076 / CIP 108378 / DSM 44985 / JCM 13578)</name>
    <dbReference type="NCBI Taxonomy" id="640132"/>
    <lineage>
        <taxon>Bacteria</taxon>
        <taxon>Bacillati</taxon>
        <taxon>Actinomycetota</taxon>
        <taxon>Actinomycetes</taxon>
        <taxon>Mycobacteriales</taxon>
        <taxon>Segniliparaceae</taxon>
        <taxon>Segniliparus</taxon>
    </lineage>
</organism>
<keyword evidence="2" id="KW-1185">Reference proteome</keyword>
<reference evidence="1 2" key="1">
    <citation type="journal article" date="2010" name="Stand. Genomic Sci.">
        <title>Complete genome sequence of Segniliparus rotundus type strain (CDC 1076).</title>
        <authorList>
            <person name="Sikorski J."/>
            <person name="Lapidus A."/>
            <person name="Copeland A."/>
            <person name="Misra M."/>
            <person name="Glavina Del Rio T."/>
            <person name="Nolan M."/>
            <person name="Lucas S."/>
            <person name="Chen F."/>
            <person name="Tice H."/>
            <person name="Cheng J.F."/>
            <person name="Jando M."/>
            <person name="Schneider S."/>
            <person name="Bruce D."/>
            <person name="Goodwin L."/>
            <person name="Pitluck S."/>
            <person name="Liolios K."/>
            <person name="Mikhailova N."/>
            <person name="Pati A."/>
            <person name="Ivanova N."/>
            <person name="Mavromatis K."/>
            <person name="Chen A."/>
            <person name="Palaniappan K."/>
            <person name="Chertkov O."/>
            <person name="Land M."/>
            <person name="Hauser L."/>
            <person name="Chang Y.J."/>
            <person name="Jeffries C.D."/>
            <person name="Brettin T."/>
            <person name="Detter J.C."/>
            <person name="Han C."/>
            <person name="Rohde M."/>
            <person name="Goker M."/>
            <person name="Bristow J."/>
            <person name="Eisen J.A."/>
            <person name="Markowitz V."/>
            <person name="Hugenholtz P."/>
            <person name="Kyrpides N.C."/>
            <person name="Klenk H.P."/>
        </authorList>
    </citation>
    <scope>NUCLEOTIDE SEQUENCE [LARGE SCALE GENOMIC DNA]</scope>
    <source>
        <strain evidence="2">ATCC BAA-972 / CDC 1076 / CIP 108378 / DSM 44985 / JCM 13578</strain>
    </source>
</reference>
<dbReference type="Proteomes" id="UP000002247">
    <property type="component" value="Chromosome"/>
</dbReference>
<proteinExistence type="predicted"/>
<evidence type="ECO:0000313" key="2">
    <source>
        <dbReference type="Proteomes" id="UP000002247"/>
    </source>
</evidence>
<dbReference type="Gene3D" id="1.10.260.40">
    <property type="entry name" value="lambda repressor-like DNA-binding domains"/>
    <property type="match status" value="1"/>
</dbReference>
<keyword evidence="1" id="KW-0238">DNA-binding</keyword>
<dbReference type="eggNOG" id="ENOG5031YHW">
    <property type="taxonomic scope" value="Bacteria"/>
</dbReference>
<dbReference type="EMBL" id="CP001958">
    <property type="protein sequence ID" value="ADG97876.1"/>
    <property type="molecule type" value="Genomic_DNA"/>
</dbReference>